<feature type="compositionally biased region" description="Basic and acidic residues" evidence="2">
    <location>
        <begin position="820"/>
        <end position="829"/>
    </location>
</feature>
<feature type="compositionally biased region" description="Basic and acidic residues" evidence="2">
    <location>
        <begin position="465"/>
        <end position="474"/>
    </location>
</feature>
<proteinExistence type="predicted"/>
<feature type="region of interest" description="Disordered" evidence="2">
    <location>
        <begin position="1036"/>
        <end position="1055"/>
    </location>
</feature>
<feature type="compositionally biased region" description="Polar residues" evidence="2">
    <location>
        <begin position="834"/>
        <end position="854"/>
    </location>
</feature>
<evidence type="ECO:0000256" key="2">
    <source>
        <dbReference type="SAM" id="MobiDB-lite"/>
    </source>
</evidence>
<feature type="compositionally biased region" description="Polar residues" evidence="2">
    <location>
        <begin position="407"/>
        <end position="425"/>
    </location>
</feature>
<keyword evidence="4" id="KW-1185">Reference proteome</keyword>
<dbReference type="EMBL" id="MU004441">
    <property type="protein sequence ID" value="KAF2650900.1"/>
    <property type="molecule type" value="Genomic_DNA"/>
</dbReference>
<feature type="region of interest" description="Disordered" evidence="2">
    <location>
        <begin position="444"/>
        <end position="481"/>
    </location>
</feature>
<feature type="compositionally biased region" description="Acidic residues" evidence="2">
    <location>
        <begin position="366"/>
        <end position="379"/>
    </location>
</feature>
<feature type="compositionally biased region" description="Polar residues" evidence="2">
    <location>
        <begin position="806"/>
        <end position="817"/>
    </location>
</feature>
<feature type="compositionally biased region" description="Low complexity" evidence="2">
    <location>
        <begin position="11"/>
        <end position="22"/>
    </location>
</feature>
<name>A0A6A6STF1_9PLEO</name>
<feature type="compositionally biased region" description="Polar residues" evidence="2">
    <location>
        <begin position="449"/>
        <end position="463"/>
    </location>
</feature>
<keyword evidence="1" id="KW-0175">Coiled coil</keyword>
<accession>A0A6A6STF1</accession>
<feature type="region of interest" description="Disordered" evidence="2">
    <location>
        <begin position="764"/>
        <end position="859"/>
    </location>
</feature>
<feature type="region of interest" description="Disordered" evidence="2">
    <location>
        <begin position="403"/>
        <end position="430"/>
    </location>
</feature>
<protein>
    <submittedName>
        <fullName evidence="3">Uncharacterized protein</fullName>
    </submittedName>
</protein>
<dbReference type="OrthoDB" id="3785861at2759"/>
<organism evidence="3 4">
    <name type="scientific">Lophiostoma macrostomum CBS 122681</name>
    <dbReference type="NCBI Taxonomy" id="1314788"/>
    <lineage>
        <taxon>Eukaryota</taxon>
        <taxon>Fungi</taxon>
        <taxon>Dikarya</taxon>
        <taxon>Ascomycota</taxon>
        <taxon>Pezizomycotina</taxon>
        <taxon>Dothideomycetes</taxon>
        <taxon>Pleosporomycetidae</taxon>
        <taxon>Pleosporales</taxon>
        <taxon>Lophiostomataceae</taxon>
        <taxon>Lophiostoma</taxon>
    </lineage>
</organism>
<reference evidence="3" key="1">
    <citation type="journal article" date="2020" name="Stud. Mycol.">
        <title>101 Dothideomycetes genomes: a test case for predicting lifestyles and emergence of pathogens.</title>
        <authorList>
            <person name="Haridas S."/>
            <person name="Albert R."/>
            <person name="Binder M."/>
            <person name="Bloem J."/>
            <person name="Labutti K."/>
            <person name="Salamov A."/>
            <person name="Andreopoulos B."/>
            <person name="Baker S."/>
            <person name="Barry K."/>
            <person name="Bills G."/>
            <person name="Bluhm B."/>
            <person name="Cannon C."/>
            <person name="Castanera R."/>
            <person name="Culley D."/>
            <person name="Daum C."/>
            <person name="Ezra D."/>
            <person name="Gonzalez J."/>
            <person name="Henrissat B."/>
            <person name="Kuo A."/>
            <person name="Liang C."/>
            <person name="Lipzen A."/>
            <person name="Lutzoni F."/>
            <person name="Magnuson J."/>
            <person name="Mondo S."/>
            <person name="Nolan M."/>
            <person name="Ohm R."/>
            <person name="Pangilinan J."/>
            <person name="Park H.-J."/>
            <person name="Ramirez L."/>
            <person name="Alfaro M."/>
            <person name="Sun H."/>
            <person name="Tritt A."/>
            <person name="Yoshinaga Y."/>
            <person name="Zwiers L.-H."/>
            <person name="Turgeon B."/>
            <person name="Goodwin S."/>
            <person name="Spatafora J."/>
            <person name="Crous P."/>
            <person name="Grigoriev I."/>
        </authorList>
    </citation>
    <scope>NUCLEOTIDE SEQUENCE</scope>
    <source>
        <strain evidence="3">CBS 122681</strain>
    </source>
</reference>
<evidence type="ECO:0000313" key="4">
    <source>
        <dbReference type="Proteomes" id="UP000799324"/>
    </source>
</evidence>
<feature type="region of interest" description="Disordered" evidence="2">
    <location>
        <begin position="365"/>
        <end position="389"/>
    </location>
</feature>
<dbReference type="Proteomes" id="UP000799324">
    <property type="component" value="Unassembled WGS sequence"/>
</dbReference>
<feature type="region of interest" description="Disordered" evidence="2">
    <location>
        <begin position="1"/>
        <end position="22"/>
    </location>
</feature>
<evidence type="ECO:0000256" key="1">
    <source>
        <dbReference type="SAM" id="Coils"/>
    </source>
</evidence>
<feature type="region of interest" description="Disordered" evidence="2">
    <location>
        <begin position="155"/>
        <end position="238"/>
    </location>
</feature>
<feature type="compositionally biased region" description="Basic residues" evidence="2">
    <location>
        <begin position="204"/>
        <end position="215"/>
    </location>
</feature>
<evidence type="ECO:0000313" key="3">
    <source>
        <dbReference type="EMBL" id="KAF2650900.1"/>
    </source>
</evidence>
<gene>
    <name evidence="3" type="ORF">K491DRAFT_782298</name>
</gene>
<feature type="compositionally biased region" description="Basic and acidic residues" evidence="2">
    <location>
        <begin position="166"/>
        <end position="203"/>
    </location>
</feature>
<feature type="coiled-coil region" evidence="1">
    <location>
        <begin position="107"/>
        <end position="143"/>
    </location>
</feature>
<sequence length="1295" mass="145879">MPPHTPHTPDTPHTLPSLLTSDSNTESTYTALIQTMTSLPSLNEDMGITRHIWNHLNETNRSVLQLREQIRSLRRDESRETVAMSNAMLNNLEKIEENGVRGWALWVEGQQQEMERCGREQEVEEEEEEELNLLERRRTDEREWAINQAERRKNIRNDSAAGLRAVKKDKDGAEPEDERMRQIKRSESDMAERAWKADQAERRARIKKSHHHRLRGGAESEGDDTSLEKTQVDASTTNTASACHTVLTLNDLPDVHTYPSLLSLLSSIKQNSRSSQQLTIPDAVIGFLTDEANRLAALRGEIQNDYLSNPQDEEKVDRGVGILEKISEGEHAGVQGWLLWVLEKSRMKHVETRLGSVLEAMQNLASDDEDGDGDGEEVGDGTSKEGEREGTIAALRSGIDAEDQRLESSAGTQLHATSLQSADQQHLSKQEEVLSSLALKDNVEAREGGSSTVSDAGSSNSSRALEYEQRDPEKGVPVPKQENEEELVACYQRLKKRAAIKDAAAGRGEGGSSCHSKQQEEEDLVACYQRLKRSAAIEDASTYRDEGECACDGGMGIRRGCTEQTGRIQAAPNVAATRHDRFQNLDLIETPFIHMTLTDSPSFASSSHFSRRGHRIDADETVSVFRFPLGASIAHMTAILHTISAVGCTNPVIQSDGNVAIKYVDDIEEERGWRAAALKILPSDMRDEMLERWYSLGKGATFVVWKPTVKSRGGWYPGLSHWKSRHTTDKTARIVHGLRGGWGKPQRKVPRRVCPARTRFHTQPRNGSVMLRGGGEKFPDYEDSTTPDTKGQAATEDVRRFPAPQRSRTISGASSQYPRRIREAAEEFKAWTGPSPTANRRQRATSTSSDSYSGYQEPDTSEMNATSFIFFPTVSTIVLLTEPKEYIQFSHRSTLTDIREILQYRKEERMEDNSTLVIIRQILELRDAAGLKDPDTQHKKQVLVSTPDDNQKLPSAVTQIYEYRDSGLQDRRPSEKQILDAINVLRLDRGAPPLRLDQLPEDSHTDDEDLFKAIGGLVNVLDEECSSSIDWEYREPKDLDSPTYPPQPPSSPLSVDFGSDTASLASSYLAECSEVHGFSEESLARDYYRRQCEEEGKDEEREQYRLYLVDRVQRLAHDNIDLAKLLVNLDKIEKDRSHLADFGKYLPRSRYGDEKPPKDRENDIMDYVEYITPKREPNAQTLSSVEARINEYETWLRGGASDEDEESNDGYEPYVSEFPRKGKEKCTCDFEYEAGHLNHLAEFDAEMPNLGPGTYDESGNFVPMGGDEEWDQLDYSMGIEQEEVNGQRGVWMKGF</sequence>